<dbReference type="InterPro" id="IPR000387">
    <property type="entry name" value="Tyr_Pase_dom"/>
</dbReference>
<gene>
    <name evidence="3" type="ORF">K3769_12070</name>
</gene>
<comment type="caution">
    <text evidence="3">The sequence shown here is derived from an EMBL/GenBank/DDBJ whole genome shotgun (WGS) entry which is preliminary data.</text>
</comment>
<organism evidence="3 4">
    <name type="scientific">Streptomyces ortus</name>
    <dbReference type="NCBI Taxonomy" id="2867268"/>
    <lineage>
        <taxon>Bacteria</taxon>
        <taxon>Bacillati</taxon>
        <taxon>Actinomycetota</taxon>
        <taxon>Actinomycetes</taxon>
        <taxon>Kitasatosporales</taxon>
        <taxon>Streptomycetaceae</taxon>
        <taxon>Streptomyces</taxon>
    </lineage>
</organism>
<dbReference type="PROSITE" id="PS50056">
    <property type="entry name" value="TYR_PHOSPHATASE_2"/>
    <property type="match status" value="1"/>
</dbReference>
<dbReference type="InterPro" id="IPR057023">
    <property type="entry name" value="PTP-SAK"/>
</dbReference>
<evidence type="ECO:0000313" key="3">
    <source>
        <dbReference type="EMBL" id="MCX4233505.1"/>
    </source>
</evidence>
<name>A0ABT3V4D1_9ACTN</name>
<dbReference type="SUPFAM" id="SSF52799">
    <property type="entry name" value="(Phosphotyrosine protein) phosphatases II"/>
    <property type="match status" value="1"/>
</dbReference>
<protein>
    <submittedName>
        <fullName evidence="3">Protein-tyrosine phosphatase family protein</fullName>
    </submittedName>
</protein>
<dbReference type="Pfam" id="PF22784">
    <property type="entry name" value="PTP-SAK"/>
    <property type="match status" value="1"/>
</dbReference>
<accession>A0ABT3V4D1</accession>
<feature type="domain" description="Tyrosine specific protein phosphatases" evidence="2">
    <location>
        <begin position="76"/>
        <end position="132"/>
    </location>
</feature>
<sequence>MSEPVEGRAGWGEGTRGVLRLPSGRLVRGRGLRNDLDPAVVLPTYGVYLLGKEPPELPWETRWLRWPDFRLPADRVQAREVLTDIWERATDPAQRVEVACGGGRGRTGTALACLAVLDGVPPEEAVRFVRRHYDRHAVETPWQRRYVRRFGGADGTDGTALYENPR</sequence>
<keyword evidence="1" id="KW-0378">Hydrolase</keyword>
<dbReference type="RefSeq" id="WP_267026440.1">
    <property type="nucleotide sequence ID" value="NZ_JAIFZO010000002.1"/>
</dbReference>
<dbReference type="Proteomes" id="UP001165590">
    <property type="component" value="Unassembled WGS sequence"/>
</dbReference>
<keyword evidence="4" id="KW-1185">Reference proteome</keyword>
<proteinExistence type="predicted"/>
<reference evidence="3" key="1">
    <citation type="journal article" date="2022" name="bioRxiv">
        <title>Discovery and biosynthetic assessment of Streptomyces ortus sp nov. isolated from a deep-sea sponge.</title>
        <authorList>
            <person name="Williams S.E."/>
        </authorList>
    </citation>
    <scope>NUCLEOTIDE SEQUENCE</scope>
    <source>
        <strain evidence="3">A15ISP2-DRY2</strain>
    </source>
</reference>
<evidence type="ECO:0000256" key="1">
    <source>
        <dbReference type="ARBA" id="ARBA00022801"/>
    </source>
</evidence>
<dbReference type="Gene3D" id="3.90.190.10">
    <property type="entry name" value="Protein tyrosine phosphatase superfamily"/>
    <property type="match status" value="1"/>
</dbReference>
<evidence type="ECO:0000313" key="4">
    <source>
        <dbReference type="Proteomes" id="UP001165590"/>
    </source>
</evidence>
<evidence type="ECO:0000259" key="2">
    <source>
        <dbReference type="PROSITE" id="PS50056"/>
    </source>
</evidence>
<dbReference type="EMBL" id="JAIFZO010000002">
    <property type="protein sequence ID" value="MCX4233505.1"/>
    <property type="molecule type" value="Genomic_DNA"/>
</dbReference>
<dbReference type="InterPro" id="IPR029021">
    <property type="entry name" value="Prot-tyrosine_phosphatase-like"/>
</dbReference>